<dbReference type="InterPro" id="IPR013032">
    <property type="entry name" value="EGF-like_CS"/>
</dbReference>
<feature type="region of interest" description="Disordered" evidence="7">
    <location>
        <begin position="1084"/>
        <end position="1103"/>
    </location>
</feature>
<dbReference type="CDD" id="cd00054">
    <property type="entry name" value="EGF_CA"/>
    <property type="match status" value="5"/>
</dbReference>
<dbReference type="Gene3D" id="2.60.120.260">
    <property type="entry name" value="Galactose-binding domain-like"/>
    <property type="match status" value="4"/>
</dbReference>
<evidence type="ECO:0000256" key="6">
    <source>
        <dbReference type="PROSITE-ProRule" id="PRU00076"/>
    </source>
</evidence>
<dbReference type="SUPFAM" id="SSF49785">
    <property type="entry name" value="Galactose-binding domain-like"/>
    <property type="match status" value="4"/>
</dbReference>
<evidence type="ECO:0000256" key="3">
    <source>
        <dbReference type="ARBA" id="ARBA00022737"/>
    </source>
</evidence>
<feature type="disulfide bond" evidence="6">
    <location>
        <begin position="1179"/>
        <end position="1189"/>
    </location>
</feature>
<dbReference type="SMART" id="SM00231">
    <property type="entry name" value="FA58C"/>
    <property type="match status" value="3"/>
</dbReference>
<evidence type="ECO:0000256" key="5">
    <source>
        <dbReference type="ARBA" id="ARBA00023180"/>
    </source>
</evidence>
<feature type="disulfide bond" evidence="6">
    <location>
        <begin position="1113"/>
        <end position="1123"/>
    </location>
</feature>
<feature type="disulfide bond" evidence="6">
    <location>
        <begin position="739"/>
        <end position="748"/>
    </location>
</feature>
<feature type="domain" description="F5/8 type C" evidence="8">
    <location>
        <begin position="413"/>
        <end position="509"/>
    </location>
</feature>
<keyword evidence="4 6" id="KW-1015">Disulfide bond</keyword>
<feature type="domain" description="EGF-like" evidence="9">
    <location>
        <begin position="1109"/>
        <end position="1144"/>
    </location>
</feature>
<dbReference type="PROSITE" id="PS01285">
    <property type="entry name" value="FA58C_1"/>
    <property type="match status" value="1"/>
</dbReference>
<dbReference type="InterPro" id="IPR000742">
    <property type="entry name" value="EGF"/>
</dbReference>
<comment type="caution">
    <text evidence="10">The sequence shown here is derived from an EMBL/GenBank/DDBJ whole genome shotgun (WGS) entry which is preliminary data.</text>
</comment>
<dbReference type="SMART" id="SM00181">
    <property type="entry name" value="EGF"/>
    <property type="match status" value="5"/>
</dbReference>
<feature type="domain" description="EGF-like" evidence="9">
    <location>
        <begin position="752"/>
        <end position="787"/>
    </location>
</feature>
<dbReference type="SUPFAM" id="SSF57196">
    <property type="entry name" value="EGF/Laminin"/>
    <property type="match status" value="5"/>
</dbReference>
<dbReference type="PANTHER" id="PTHR24543">
    <property type="entry name" value="MULTICOPPER OXIDASE-RELATED"/>
    <property type="match status" value="1"/>
</dbReference>
<dbReference type="InterPro" id="IPR001881">
    <property type="entry name" value="EGF-like_Ca-bd_dom"/>
</dbReference>
<evidence type="ECO:0000256" key="7">
    <source>
        <dbReference type="SAM" id="MobiDB-lite"/>
    </source>
</evidence>
<proteinExistence type="predicted"/>
<reference evidence="10 11" key="1">
    <citation type="submission" date="2022-05" db="EMBL/GenBank/DDBJ databases">
        <authorList>
            <consortium name="Genoscope - CEA"/>
            <person name="William W."/>
        </authorList>
    </citation>
    <scope>NUCLEOTIDE SEQUENCE [LARGE SCALE GENOMIC DNA]</scope>
</reference>
<dbReference type="EMBL" id="CALNXJ010000064">
    <property type="protein sequence ID" value="CAH3157438.1"/>
    <property type="molecule type" value="Genomic_DNA"/>
</dbReference>
<dbReference type="InterPro" id="IPR057774">
    <property type="entry name" value="D8C_UMOD/GP2/OIT3-like"/>
</dbReference>
<dbReference type="CDD" id="cd00057">
    <property type="entry name" value="FA58C"/>
    <property type="match status" value="1"/>
</dbReference>
<evidence type="ECO:0000259" key="9">
    <source>
        <dbReference type="PROSITE" id="PS50026"/>
    </source>
</evidence>
<evidence type="ECO:0000256" key="1">
    <source>
        <dbReference type="ARBA" id="ARBA00022536"/>
    </source>
</evidence>
<dbReference type="Pfam" id="PF12661">
    <property type="entry name" value="hEGF"/>
    <property type="match status" value="2"/>
</dbReference>
<dbReference type="PROSITE" id="PS50026">
    <property type="entry name" value="EGF_3"/>
    <property type="match status" value="5"/>
</dbReference>
<feature type="domain" description="EGF-like" evidence="9">
    <location>
        <begin position="673"/>
        <end position="711"/>
    </location>
</feature>
<feature type="domain" description="EGF-like" evidence="9">
    <location>
        <begin position="1175"/>
        <end position="1210"/>
    </location>
</feature>
<dbReference type="InterPro" id="IPR008979">
    <property type="entry name" value="Galactose-bd-like_sf"/>
</dbReference>
<feature type="disulfide bond" evidence="6">
    <location>
        <begin position="756"/>
        <end position="766"/>
    </location>
</feature>
<dbReference type="Proteomes" id="UP001159428">
    <property type="component" value="Unassembled WGS sequence"/>
</dbReference>
<dbReference type="GO" id="GO:0005509">
    <property type="term" value="F:calcium ion binding"/>
    <property type="evidence" value="ECO:0007669"/>
    <property type="project" value="InterPro"/>
</dbReference>
<evidence type="ECO:0000313" key="10">
    <source>
        <dbReference type="EMBL" id="CAH3157438.1"/>
    </source>
</evidence>
<dbReference type="Pfam" id="PF00754">
    <property type="entry name" value="F5_F8_type_C"/>
    <property type="match status" value="3"/>
</dbReference>
<feature type="disulfide bond" evidence="6">
    <location>
        <begin position="1134"/>
        <end position="1143"/>
    </location>
</feature>
<feature type="compositionally biased region" description="Gly residues" evidence="7">
    <location>
        <begin position="1084"/>
        <end position="1101"/>
    </location>
</feature>
<dbReference type="SMART" id="SM00179">
    <property type="entry name" value="EGF_CA"/>
    <property type="match status" value="5"/>
</dbReference>
<dbReference type="PROSITE" id="PS00010">
    <property type="entry name" value="ASX_HYDROXYL"/>
    <property type="match status" value="5"/>
</dbReference>
<evidence type="ECO:0000256" key="2">
    <source>
        <dbReference type="ARBA" id="ARBA00022729"/>
    </source>
</evidence>
<feature type="disulfide bond" evidence="6">
    <location>
        <begin position="777"/>
        <end position="786"/>
    </location>
</feature>
<dbReference type="PROSITE" id="PS50022">
    <property type="entry name" value="FA58C_3"/>
    <property type="match status" value="4"/>
</dbReference>
<gene>
    <name evidence="10" type="ORF">PMEA_00029973</name>
</gene>
<name>A0AAU9XTM9_9CNID</name>
<organism evidence="10 11">
    <name type="scientific">Pocillopora meandrina</name>
    <dbReference type="NCBI Taxonomy" id="46732"/>
    <lineage>
        <taxon>Eukaryota</taxon>
        <taxon>Metazoa</taxon>
        <taxon>Cnidaria</taxon>
        <taxon>Anthozoa</taxon>
        <taxon>Hexacorallia</taxon>
        <taxon>Scleractinia</taxon>
        <taxon>Astrocoeniina</taxon>
        <taxon>Pocilloporidae</taxon>
        <taxon>Pocillopora</taxon>
    </lineage>
</organism>
<keyword evidence="3" id="KW-0677">Repeat</keyword>
<dbReference type="Gene3D" id="2.10.25.10">
    <property type="entry name" value="Laminin"/>
    <property type="match status" value="5"/>
</dbReference>
<keyword evidence="2" id="KW-0732">Signal</keyword>
<keyword evidence="11" id="KW-1185">Reference proteome</keyword>
<evidence type="ECO:0000313" key="11">
    <source>
        <dbReference type="Proteomes" id="UP001159428"/>
    </source>
</evidence>
<sequence>MALASDDLKIKFTVPTQQPLLPGESLVRWGGEGRGRFRYAQGSGKWFKGLITQYNGYNAIQPKNKVQYDSTGVRTQTCRSGVQPAAVFVYIPHDDDQSHDILLISAHDREFYAILFIISDRDETLLHVDCHTATIKREAIQALTMIFSLPYFLQFKGITSSAGYGEPSSYRNESGRLIVEFAPPKNSANISLDVTFFVMKQRLVPSGSASTSAIHVDVNYRRGPQECSQTLHSYRDVEIVVYHPDCQNFGPLGISDGSVKESQLSVSSLFQTSSEIGGYEPYGAGLHALKHWAPARGFPSYDRRQYVQVDFREVKRIEMVSAQGHHEAKAPIRSLKFSVSNEGYRWKDYSEKNVEFYFTSGVLENPGNMLITALLKMPLEARWFRISPRFPNGFFGLRFEVYGCSVKKQPILYEDPPLGVESKEITDQQMNSSSYAGERCKAAKARLNLQILQGAWCAKQPPTAEWLSVNLITSHVISAVSTQCRFPMNYHAEGIMYCVTSYRLGYKTDVQSLRKFYMENGSDKAMTIIFASLTNIGDKLCMRVELYGKKEKTLALNFQLLTVLGLDKEGNLHGVYLNGKIFLSCRQNGQGDCNVESAESWYRVRDEPETITATEVPHIAETGLDHTDVPDRHTLTLKDGLGRFWGASSRGIHLSAPSDEPVWKLVLTWRDYEKNECLSNPCKHRGVCKDGIGSYTCKCANNRGFTGKNCNTVRNYCHGHKCLNGATCKNGENNYTCQCVEGSSGMYCETDIVDECSSNPCSKGTCQDLIGHYSCVCPFDRQGDGCTNPVNDCFDNPIGVANPNVISNQQMRASSHLDESHQASHGRLNGTGWCAGNASSQDWLQIDFNRTIDVCAVATQGGADGWITKFSLLFSNNGTQWVPYKQEDGSIMQFDRSGKNITVDQHKLPKTVSTRHVRFIPSLQHVCNCLKVEVYGFDDPCYNHDVLNQARRKKTFKGQGGHCDRSNLTSEKTWFRFIEPAGTQMPTACVPQSHCNTNRPGWLDGHHPNVTQGVVNMRLWTILWRINIRCALAAKERKRDRGRVAKMYCEGEASSQKEGLNGVMAFSANENICQVDLARGGGGGGGEGGGGGGGGGGNGGDGGDEGGDKGNECINNPCHSGTCKNSPGSYKCTCPPEWEGKDCLSKPLNKFCMDTNAQPSVIMIEFVPSVDKISVEDECLSNPCLKGTCQDLIGHYSCICPIDRKGARCGNRVNDCFDNPIGVANPNVISNQQMKASSHLDESHQASHGRLNGAGWCAGNASSQDWLQIDFNRTIDVCAVATQIGANGWITKFSLFFSNNGTQWVPYEQEDGSIMVC</sequence>
<keyword evidence="1 6" id="KW-0245">EGF-like domain</keyword>
<dbReference type="InterPro" id="IPR000421">
    <property type="entry name" value="FA58C"/>
</dbReference>
<evidence type="ECO:0000256" key="4">
    <source>
        <dbReference type="ARBA" id="ARBA00023157"/>
    </source>
</evidence>
<dbReference type="InterPro" id="IPR000152">
    <property type="entry name" value="EGF-type_Asp/Asn_hydroxyl_site"/>
</dbReference>
<feature type="domain" description="F5/8 type C" evidence="8">
    <location>
        <begin position="1216"/>
        <end position="1317"/>
    </location>
</feature>
<evidence type="ECO:0000259" key="8">
    <source>
        <dbReference type="PROSITE" id="PS50022"/>
    </source>
</evidence>
<dbReference type="PROSITE" id="PS00022">
    <property type="entry name" value="EGF_1"/>
    <property type="match status" value="4"/>
</dbReference>
<dbReference type="FunFam" id="2.10.25.10:FF:000122">
    <property type="entry name" value="Protein crumbs homolog 2"/>
    <property type="match status" value="1"/>
</dbReference>
<dbReference type="Pfam" id="PF23283">
    <property type="entry name" value="D8C_UMOD"/>
    <property type="match status" value="1"/>
</dbReference>
<protein>
    <submittedName>
        <fullName evidence="10">Uncharacterized protein</fullName>
    </submittedName>
</protein>
<keyword evidence="5" id="KW-0325">Glycoprotein</keyword>
<feature type="domain" description="EGF-like" evidence="9">
    <location>
        <begin position="713"/>
        <end position="749"/>
    </location>
</feature>
<dbReference type="PROSITE" id="PS01286">
    <property type="entry name" value="FA58C_2"/>
    <property type="match status" value="1"/>
</dbReference>
<feature type="domain" description="F5/8 type C" evidence="8">
    <location>
        <begin position="793"/>
        <end position="937"/>
    </location>
</feature>
<feature type="disulfide bond" evidence="6">
    <location>
        <begin position="1200"/>
        <end position="1209"/>
    </location>
</feature>
<dbReference type="Pfam" id="PF00008">
    <property type="entry name" value="EGF"/>
    <property type="match status" value="3"/>
</dbReference>
<feature type="domain" description="F5/8 type C" evidence="8">
    <location>
        <begin position="246"/>
        <end position="404"/>
    </location>
</feature>
<accession>A0AAU9XTM9</accession>
<comment type="caution">
    <text evidence="6">Lacks conserved residue(s) required for the propagation of feature annotation.</text>
</comment>